<comment type="catalytic activity">
    <reaction evidence="5 8">
        <text>succinate + ATP + CoA = succinyl-CoA + ADP + phosphate</text>
        <dbReference type="Rhea" id="RHEA:17661"/>
        <dbReference type="ChEBI" id="CHEBI:30031"/>
        <dbReference type="ChEBI" id="CHEBI:30616"/>
        <dbReference type="ChEBI" id="CHEBI:43474"/>
        <dbReference type="ChEBI" id="CHEBI:57287"/>
        <dbReference type="ChEBI" id="CHEBI:57292"/>
        <dbReference type="ChEBI" id="CHEBI:456216"/>
        <dbReference type="EC" id="6.2.1.5"/>
    </reaction>
</comment>
<dbReference type="SUPFAM" id="SSF51735">
    <property type="entry name" value="NAD(P)-binding Rossmann-fold domains"/>
    <property type="match status" value="1"/>
</dbReference>
<organism evidence="10 11">
    <name type="scientific">Roseicyclus persicicus</name>
    <dbReference type="NCBI Taxonomy" id="2650661"/>
    <lineage>
        <taxon>Bacteria</taxon>
        <taxon>Pseudomonadati</taxon>
        <taxon>Pseudomonadota</taxon>
        <taxon>Alphaproteobacteria</taxon>
        <taxon>Rhodobacterales</taxon>
        <taxon>Roseobacteraceae</taxon>
        <taxon>Roseicyclus</taxon>
    </lineage>
</organism>
<dbReference type="NCBIfam" id="NF004230">
    <property type="entry name" value="PRK05678.1"/>
    <property type="match status" value="1"/>
</dbReference>
<dbReference type="SMART" id="SM00881">
    <property type="entry name" value="CoA_binding"/>
    <property type="match status" value="1"/>
</dbReference>
<dbReference type="HAMAP" id="MF_01988">
    <property type="entry name" value="Succ_CoA_alpha"/>
    <property type="match status" value="1"/>
</dbReference>
<dbReference type="GO" id="GO:0000166">
    <property type="term" value="F:nucleotide binding"/>
    <property type="evidence" value="ECO:0007669"/>
    <property type="project" value="UniProtKB-KW"/>
</dbReference>
<dbReference type="InterPro" id="IPR036291">
    <property type="entry name" value="NAD(P)-bd_dom_sf"/>
</dbReference>
<keyword evidence="11" id="KW-1185">Reference proteome</keyword>
<dbReference type="Gene3D" id="3.40.50.261">
    <property type="entry name" value="Succinyl-CoA synthetase domains"/>
    <property type="match status" value="1"/>
</dbReference>
<dbReference type="InterPro" id="IPR016102">
    <property type="entry name" value="Succinyl-CoA_synth-like"/>
</dbReference>
<sequence length="293" mass="30275">MAVLVDENTRVICQGFTGSQGTFHSEQAIAYGTKMVGGVTPGKGGMTHLDLPVFNSVHEARHATQANATVIYVPPPFAADSILEAIDAGMELIVCITEGIPVLDMMKVKRALQGTSSRLIGPNCPGVITPGACKIGIMPGHIHRRGKVGVVSRSGTLTYEAVKQTTDVGLGQSTCVGIGGDPIKGTEHLDVLEWFLADDETEAIIMIGEIGGSAEEEAAQFLADEKKRGRWKPTAGFIAGRTAPPGRRMGHAGAIVAGGKGGAEDKIEAMKAAGIVVADSPAGLGEAVLKAIG</sequence>
<feature type="binding site" evidence="5">
    <location>
        <begin position="96"/>
        <end position="98"/>
    </location>
    <ligand>
        <name>CoA</name>
        <dbReference type="ChEBI" id="CHEBI:57287"/>
    </ligand>
</feature>
<evidence type="ECO:0000256" key="6">
    <source>
        <dbReference type="PIRSR" id="PIRSR001553-1"/>
    </source>
</evidence>
<evidence type="ECO:0000256" key="4">
    <source>
        <dbReference type="ARBA" id="ARBA00022741"/>
    </source>
</evidence>
<gene>
    <name evidence="5 10" type="primary">sucD</name>
    <name evidence="10" type="ORF">HCU73_05695</name>
</gene>
<comment type="catalytic activity">
    <reaction evidence="5">
        <text>GTP + succinate + CoA = succinyl-CoA + GDP + phosphate</text>
        <dbReference type="Rhea" id="RHEA:22120"/>
        <dbReference type="ChEBI" id="CHEBI:30031"/>
        <dbReference type="ChEBI" id="CHEBI:37565"/>
        <dbReference type="ChEBI" id="CHEBI:43474"/>
        <dbReference type="ChEBI" id="CHEBI:57287"/>
        <dbReference type="ChEBI" id="CHEBI:57292"/>
        <dbReference type="ChEBI" id="CHEBI:58189"/>
    </reaction>
</comment>
<dbReference type="EMBL" id="JAAZQQ010000002">
    <property type="protein sequence ID" value="NKX44075.1"/>
    <property type="molecule type" value="Genomic_DNA"/>
</dbReference>
<feature type="domain" description="CoA-binding" evidence="9">
    <location>
        <begin position="4"/>
        <end position="100"/>
    </location>
</feature>
<comment type="similarity">
    <text evidence="5 7">Belongs to the succinate/malate CoA ligase alpha subunit family.</text>
</comment>
<feature type="binding site" evidence="5">
    <location>
        <position position="159"/>
    </location>
    <ligand>
        <name>substrate</name>
        <note>ligand shared with subunit beta</note>
    </ligand>
</feature>
<reference evidence="10 11" key="1">
    <citation type="submission" date="2020-04" db="EMBL/GenBank/DDBJ databases">
        <authorList>
            <person name="Yoon J."/>
        </authorList>
    </citation>
    <scope>NUCLEOTIDE SEQUENCE [LARGE SCALE GENOMIC DNA]</scope>
    <source>
        <strain evidence="10 11">KMU-115</strain>
    </source>
</reference>
<dbReference type="AlphaFoldDB" id="A0A7X6GX91"/>
<dbReference type="GO" id="GO:0006099">
    <property type="term" value="P:tricarboxylic acid cycle"/>
    <property type="evidence" value="ECO:0007669"/>
    <property type="project" value="UniProtKB-UniRule"/>
</dbReference>
<dbReference type="InterPro" id="IPR017440">
    <property type="entry name" value="Cit_synth/succinyl-CoA_lig_AS"/>
</dbReference>
<evidence type="ECO:0000256" key="7">
    <source>
        <dbReference type="RuleBase" id="RU000677"/>
    </source>
</evidence>
<evidence type="ECO:0000259" key="9">
    <source>
        <dbReference type="SMART" id="SM00881"/>
    </source>
</evidence>
<dbReference type="UniPathway" id="UPA00223">
    <property type="reaction ID" value="UER00999"/>
</dbReference>
<dbReference type="GO" id="GO:0009361">
    <property type="term" value="C:succinate-CoA ligase complex (ADP-forming)"/>
    <property type="evidence" value="ECO:0007669"/>
    <property type="project" value="TreeGrafter"/>
</dbReference>
<evidence type="ECO:0000256" key="2">
    <source>
        <dbReference type="ARBA" id="ARBA00022532"/>
    </source>
</evidence>
<dbReference type="PIRSF" id="PIRSF001553">
    <property type="entry name" value="SucCS_alpha"/>
    <property type="match status" value="1"/>
</dbReference>
<comment type="caution">
    <text evidence="10">The sequence shown here is derived from an EMBL/GenBank/DDBJ whole genome shotgun (WGS) entry which is preliminary data.</text>
</comment>
<dbReference type="PRINTS" id="PR01798">
    <property type="entry name" value="SCOASYNTHASE"/>
</dbReference>
<dbReference type="PROSITE" id="PS00399">
    <property type="entry name" value="SUCCINYL_COA_LIG_2"/>
    <property type="match status" value="1"/>
</dbReference>
<dbReference type="Proteomes" id="UP000526408">
    <property type="component" value="Unassembled WGS sequence"/>
</dbReference>
<evidence type="ECO:0000313" key="10">
    <source>
        <dbReference type="EMBL" id="NKX44075.1"/>
    </source>
</evidence>
<dbReference type="PANTHER" id="PTHR11117">
    <property type="entry name" value="SUCCINYL-COA LIGASE SUBUNIT ALPHA"/>
    <property type="match status" value="1"/>
</dbReference>
<dbReference type="InterPro" id="IPR003781">
    <property type="entry name" value="CoA-bd"/>
</dbReference>
<dbReference type="InterPro" id="IPR033847">
    <property type="entry name" value="Citrt_syn/SCS-alpha_CS"/>
</dbReference>
<protein>
    <recommendedName>
        <fullName evidence="5">Succinate--CoA ligase [ADP-forming] subunit alpha</fullName>
        <ecNumber evidence="5">6.2.1.5</ecNumber>
    </recommendedName>
    <alternativeName>
        <fullName evidence="5">Succinyl-CoA synthetase subunit alpha</fullName>
        <shortName evidence="5">SCS-alpha</shortName>
    </alternativeName>
</protein>
<keyword evidence="4 5" id="KW-0547">Nucleotide-binding</keyword>
<dbReference type="Pfam" id="PF02629">
    <property type="entry name" value="CoA_binding"/>
    <property type="match status" value="1"/>
</dbReference>
<evidence type="ECO:0000256" key="3">
    <source>
        <dbReference type="ARBA" id="ARBA00022598"/>
    </source>
</evidence>
<accession>A0A7X6GX91</accession>
<dbReference type="InterPro" id="IPR005810">
    <property type="entry name" value="CoA_lig_alpha"/>
</dbReference>
<evidence type="ECO:0000256" key="1">
    <source>
        <dbReference type="ARBA" id="ARBA00005064"/>
    </source>
</evidence>
<proteinExistence type="inferred from homology"/>
<dbReference type="InterPro" id="IPR005811">
    <property type="entry name" value="SUCC_ACL_C"/>
</dbReference>
<dbReference type="NCBIfam" id="TIGR01019">
    <property type="entry name" value="sucCoAalpha"/>
    <property type="match status" value="1"/>
</dbReference>
<comment type="function">
    <text evidence="5 8">Succinyl-CoA synthetase functions in the citric acid cycle (TCA), coupling the hydrolysis of succinyl-CoA to the synthesis of either ATP or GTP and thus represents the only step of substrate-level phosphorylation in the TCA. The alpha subunit of the enzyme binds the substrates coenzyme A and phosphate, while succinate binding and nucleotide specificity is provided by the beta subunit.</text>
</comment>
<dbReference type="FunFam" id="3.40.50.261:FF:000006">
    <property type="entry name" value="Succinate--CoA ligase [ADP-forming] subunit alpha"/>
    <property type="match status" value="1"/>
</dbReference>
<dbReference type="PROSITE" id="PS01216">
    <property type="entry name" value="SUCCINYL_COA_LIG_1"/>
    <property type="match status" value="1"/>
</dbReference>
<comment type="pathway">
    <text evidence="1 5 8">Carbohydrate metabolism; tricarboxylic acid cycle; succinate from succinyl-CoA (ligase route): step 1/1.</text>
</comment>
<feature type="active site" description="Tele-phosphohistidine intermediate" evidence="5 6">
    <location>
        <position position="251"/>
    </location>
</feature>
<comment type="subunit">
    <text evidence="5 8">Heterotetramer of two alpha and two beta subunits.</text>
</comment>
<dbReference type="GO" id="GO:0004776">
    <property type="term" value="F:succinate-CoA ligase (GDP-forming) activity"/>
    <property type="evidence" value="ECO:0007669"/>
    <property type="project" value="TreeGrafter"/>
</dbReference>
<dbReference type="FunFam" id="3.40.50.720:FF:000002">
    <property type="entry name" value="Succinate--CoA ligase [ADP-forming] subunit alpha"/>
    <property type="match status" value="1"/>
</dbReference>
<dbReference type="Gene3D" id="3.40.50.720">
    <property type="entry name" value="NAD(P)-binding Rossmann-like Domain"/>
    <property type="match status" value="1"/>
</dbReference>
<keyword evidence="2 5" id="KW-0816">Tricarboxylic acid cycle</keyword>
<dbReference type="Pfam" id="PF00549">
    <property type="entry name" value="Ligase_CoA"/>
    <property type="match status" value="1"/>
</dbReference>
<dbReference type="EC" id="6.2.1.5" evidence="5"/>
<feature type="binding site" evidence="5">
    <location>
        <begin position="17"/>
        <end position="20"/>
    </location>
    <ligand>
        <name>CoA</name>
        <dbReference type="ChEBI" id="CHEBI:57287"/>
    </ligand>
</feature>
<name>A0A7X6GX91_9RHOB</name>
<dbReference type="PANTHER" id="PTHR11117:SF2">
    <property type="entry name" value="SUCCINATE--COA LIGASE [ADP_GDP-FORMING] SUBUNIT ALPHA, MITOCHONDRIAL"/>
    <property type="match status" value="1"/>
</dbReference>
<dbReference type="SUPFAM" id="SSF52210">
    <property type="entry name" value="Succinyl-CoA synthetase domains"/>
    <property type="match status" value="1"/>
</dbReference>
<keyword evidence="3 5" id="KW-0436">Ligase</keyword>
<evidence type="ECO:0000313" key="11">
    <source>
        <dbReference type="Proteomes" id="UP000526408"/>
    </source>
</evidence>
<evidence type="ECO:0000256" key="8">
    <source>
        <dbReference type="RuleBase" id="RU000699"/>
    </source>
</evidence>
<feature type="binding site" evidence="5">
    <location>
        <position position="43"/>
    </location>
    <ligand>
        <name>CoA</name>
        <dbReference type="ChEBI" id="CHEBI:57287"/>
    </ligand>
</feature>
<dbReference type="RefSeq" id="WP_168622470.1">
    <property type="nucleotide sequence ID" value="NZ_JAAZQQ010000002.1"/>
</dbReference>
<dbReference type="GO" id="GO:0004775">
    <property type="term" value="F:succinate-CoA ligase (ADP-forming) activity"/>
    <property type="evidence" value="ECO:0007669"/>
    <property type="project" value="UniProtKB-UniRule"/>
</dbReference>
<evidence type="ECO:0000256" key="5">
    <source>
        <dbReference type="HAMAP-Rule" id="MF_01988"/>
    </source>
</evidence>